<keyword evidence="6" id="KW-0808">Transferase</keyword>
<dbReference type="SUPFAM" id="SSF56601">
    <property type="entry name" value="beta-lactamase/transpeptidase-like"/>
    <property type="match status" value="1"/>
</dbReference>
<evidence type="ECO:0000256" key="5">
    <source>
        <dbReference type="ARBA" id="ARBA00022676"/>
    </source>
</evidence>
<keyword evidence="3" id="KW-0121">Carboxypeptidase</keyword>
<comment type="similarity">
    <text evidence="1">In the C-terminal section; belongs to the transpeptidase family.</text>
</comment>
<keyword evidence="10" id="KW-0511">Multifunctional enzyme</keyword>
<evidence type="ECO:0000256" key="13">
    <source>
        <dbReference type="ARBA" id="ARBA00049902"/>
    </source>
</evidence>
<keyword evidence="19" id="KW-1185">Reference proteome</keyword>
<dbReference type="GO" id="GO:0006508">
    <property type="term" value="P:proteolysis"/>
    <property type="evidence" value="ECO:0007669"/>
    <property type="project" value="UniProtKB-KW"/>
</dbReference>
<evidence type="ECO:0000256" key="15">
    <source>
        <dbReference type="SAM" id="Phobius"/>
    </source>
</evidence>
<organism evidence="18 19">
    <name type="scientific">Euzebya pacifica</name>
    <dbReference type="NCBI Taxonomy" id="1608957"/>
    <lineage>
        <taxon>Bacteria</taxon>
        <taxon>Bacillati</taxon>
        <taxon>Actinomycetota</taxon>
        <taxon>Nitriliruptoria</taxon>
        <taxon>Euzebyales</taxon>
    </lineage>
</organism>
<dbReference type="PANTHER" id="PTHR32282:SF33">
    <property type="entry name" value="PEPTIDOGLYCAN GLYCOSYLTRANSFERASE"/>
    <property type="match status" value="1"/>
</dbReference>
<feature type="region of interest" description="Disordered" evidence="14">
    <location>
        <begin position="631"/>
        <end position="719"/>
    </location>
</feature>
<dbReference type="SUPFAM" id="SSF53955">
    <property type="entry name" value="Lysozyme-like"/>
    <property type="match status" value="1"/>
</dbReference>
<evidence type="ECO:0000256" key="1">
    <source>
        <dbReference type="ARBA" id="ARBA00007090"/>
    </source>
</evidence>
<dbReference type="GO" id="GO:0008955">
    <property type="term" value="F:peptidoglycan glycosyltransferase activity"/>
    <property type="evidence" value="ECO:0007669"/>
    <property type="project" value="UniProtKB-EC"/>
</dbReference>
<accession>A0A346Y1M5</accession>
<keyword evidence="11" id="KW-0961">Cell wall biogenesis/degradation</keyword>
<feature type="region of interest" description="Disordered" evidence="14">
    <location>
        <begin position="480"/>
        <end position="501"/>
    </location>
</feature>
<feature type="compositionally biased region" description="Basic and acidic residues" evidence="14">
    <location>
        <begin position="631"/>
        <end position="643"/>
    </location>
</feature>
<evidence type="ECO:0000256" key="8">
    <source>
        <dbReference type="ARBA" id="ARBA00022960"/>
    </source>
</evidence>
<evidence type="ECO:0000256" key="3">
    <source>
        <dbReference type="ARBA" id="ARBA00022645"/>
    </source>
</evidence>
<evidence type="ECO:0000256" key="2">
    <source>
        <dbReference type="ARBA" id="ARBA00007739"/>
    </source>
</evidence>
<protein>
    <submittedName>
        <fullName evidence="18">Multimodular transpeptidase-transglycosylase</fullName>
    </submittedName>
</protein>
<keyword evidence="15" id="KW-1133">Transmembrane helix</keyword>
<dbReference type="GO" id="GO:0030288">
    <property type="term" value="C:outer membrane-bounded periplasmic space"/>
    <property type="evidence" value="ECO:0007669"/>
    <property type="project" value="TreeGrafter"/>
</dbReference>
<feature type="domain" description="Penicillin-binding protein transpeptidase" evidence="16">
    <location>
        <begin position="317"/>
        <end position="587"/>
    </location>
</feature>
<keyword evidence="9" id="KW-0573">Peptidoglycan synthesis</keyword>
<keyword evidence="5" id="KW-0328">Glycosyltransferase</keyword>
<dbReference type="Pfam" id="PF00912">
    <property type="entry name" value="Transgly"/>
    <property type="match status" value="1"/>
</dbReference>
<comment type="similarity">
    <text evidence="2">In the N-terminal section; belongs to the glycosyltransferase 51 family.</text>
</comment>
<dbReference type="Gene3D" id="1.10.3810.10">
    <property type="entry name" value="Biosynthetic peptidoglycan transglycosylase-like"/>
    <property type="match status" value="1"/>
</dbReference>
<evidence type="ECO:0000313" key="19">
    <source>
        <dbReference type="Proteomes" id="UP000264006"/>
    </source>
</evidence>
<dbReference type="InterPro" id="IPR023346">
    <property type="entry name" value="Lysozyme-like_dom_sf"/>
</dbReference>
<dbReference type="InterPro" id="IPR001460">
    <property type="entry name" value="PCN-bd_Tpept"/>
</dbReference>
<dbReference type="GO" id="GO:0071555">
    <property type="term" value="P:cell wall organization"/>
    <property type="evidence" value="ECO:0007669"/>
    <property type="project" value="UniProtKB-KW"/>
</dbReference>
<dbReference type="InterPro" id="IPR036950">
    <property type="entry name" value="PBP_transglycosylase"/>
</dbReference>
<comment type="catalytic activity">
    <reaction evidence="12">
        <text>Preferential cleavage: (Ac)2-L-Lys-D-Ala-|-D-Ala. Also transpeptidation of peptidyl-alanyl moieties that are N-acyl substituents of D-alanine.</text>
        <dbReference type="EC" id="3.4.16.4"/>
    </reaction>
</comment>
<sequence length="719" mass="76266">MIRRFVLRLAIALTTTIAIVALLLVGAGYLALNTEWRLPPARELGSPSSLFDRDGTPWYRFAAEVEHQYVPLAAISPFLQDAVLATEDHRFYDHQGVDPLGVVRAVWQNVSEREIREGASTLTQQYVKNAFTGSERTFSRKIREAVLAVQLEKDLSKEEILEAYLNRAYFGEGAYGAEAAAVTYFGIGAADLDLAQAATIAQTLGRPADYSPIDDPEGTLERRNRVLDEMVQYGFVEQADADAARLQPLGLVDTNTSAPAAPYLVEEIRRQLLEAYGPDLLYKGGLQITATVELDQQWALERQMVAHLPEEVGFEPAAVALDPTTGDVLAAWSGRGFEVSQVDLALNPDYGRPSGSTFKVFALAAALEQGYTLDSSWAAPGQITIGDWSPRGGGCGGRCSLRQATASSVNTVFAQVAEAVGSGPMTQMATRLGVQSTLRDNDLTQVLGTSSVTALDMASAFGTLANDGVACPARLVLEVTGPDGEALPPPDPRQPDPDDVEQWSRRMGAEGWDIEDDPGGLGRCYRAVAPGVARRANLALQDVVDGGTGRRADIGIPQAGKTGTTSDSAQVWFVGHTPDLALSVMVSHIDGDIPLRNLPGCSAACYGGQLPATIWADLAPVLLEGVEPREFVEPGEGDGRDGEQPTPPRGPSSLVTNPQPARPAPAPVPTVPQPSAAPEPPPPTAAPPPPPPPPEEDDPPGPNGGIVGGLLGRDPDDPD</sequence>
<evidence type="ECO:0000259" key="17">
    <source>
        <dbReference type="Pfam" id="PF00912"/>
    </source>
</evidence>
<name>A0A346Y1M5_9ACTN</name>
<gene>
    <name evidence="18" type="ORF">DVS28_a3699</name>
</gene>
<dbReference type="AlphaFoldDB" id="A0A346Y1M5"/>
<reference evidence="18 19" key="1">
    <citation type="submission" date="2018-09" db="EMBL/GenBank/DDBJ databases">
        <title>Complete genome sequence of Euzebya sp. DY32-46 isolated from seawater of Pacific Ocean.</title>
        <authorList>
            <person name="Xu L."/>
            <person name="Wu Y.-H."/>
            <person name="Xu X.-W."/>
        </authorList>
    </citation>
    <scope>NUCLEOTIDE SEQUENCE [LARGE SCALE GENOMIC DNA]</scope>
    <source>
        <strain evidence="18 19">DY32-46</strain>
    </source>
</reference>
<dbReference type="GO" id="GO:0008658">
    <property type="term" value="F:penicillin binding"/>
    <property type="evidence" value="ECO:0007669"/>
    <property type="project" value="InterPro"/>
</dbReference>
<keyword evidence="15" id="KW-0812">Transmembrane</keyword>
<evidence type="ECO:0000256" key="6">
    <source>
        <dbReference type="ARBA" id="ARBA00022679"/>
    </source>
</evidence>
<dbReference type="GO" id="GO:0008360">
    <property type="term" value="P:regulation of cell shape"/>
    <property type="evidence" value="ECO:0007669"/>
    <property type="project" value="UniProtKB-KW"/>
</dbReference>
<feature type="transmembrane region" description="Helical" evidence="15">
    <location>
        <begin position="7"/>
        <end position="32"/>
    </location>
</feature>
<dbReference type="Pfam" id="PF00905">
    <property type="entry name" value="Transpeptidase"/>
    <property type="match status" value="1"/>
</dbReference>
<dbReference type="GO" id="GO:0009002">
    <property type="term" value="F:serine-type D-Ala-D-Ala carboxypeptidase activity"/>
    <property type="evidence" value="ECO:0007669"/>
    <property type="project" value="UniProtKB-EC"/>
</dbReference>
<evidence type="ECO:0000256" key="10">
    <source>
        <dbReference type="ARBA" id="ARBA00023268"/>
    </source>
</evidence>
<dbReference type="GO" id="GO:0009252">
    <property type="term" value="P:peptidoglycan biosynthetic process"/>
    <property type="evidence" value="ECO:0007669"/>
    <property type="project" value="UniProtKB-KW"/>
</dbReference>
<evidence type="ECO:0000256" key="12">
    <source>
        <dbReference type="ARBA" id="ARBA00034000"/>
    </source>
</evidence>
<evidence type="ECO:0000256" key="4">
    <source>
        <dbReference type="ARBA" id="ARBA00022670"/>
    </source>
</evidence>
<dbReference type="KEGG" id="euz:DVS28_a3699"/>
<evidence type="ECO:0000256" key="11">
    <source>
        <dbReference type="ARBA" id="ARBA00023316"/>
    </source>
</evidence>
<keyword evidence="15" id="KW-0472">Membrane</keyword>
<dbReference type="InterPro" id="IPR050396">
    <property type="entry name" value="Glycosyltr_51/Transpeptidase"/>
</dbReference>
<dbReference type="Proteomes" id="UP000264006">
    <property type="component" value="Chromosome"/>
</dbReference>
<evidence type="ECO:0000256" key="7">
    <source>
        <dbReference type="ARBA" id="ARBA00022801"/>
    </source>
</evidence>
<dbReference type="InterPro" id="IPR012338">
    <property type="entry name" value="Beta-lactam/transpept-like"/>
</dbReference>
<dbReference type="PANTHER" id="PTHR32282">
    <property type="entry name" value="BINDING PROTEIN TRANSPEPTIDASE, PUTATIVE-RELATED"/>
    <property type="match status" value="1"/>
</dbReference>
<dbReference type="InterPro" id="IPR001264">
    <property type="entry name" value="Glyco_trans_51"/>
</dbReference>
<evidence type="ECO:0000313" key="18">
    <source>
        <dbReference type="EMBL" id="AXV08372.1"/>
    </source>
</evidence>
<comment type="catalytic activity">
    <reaction evidence="13">
        <text>[GlcNAc-(1-&gt;4)-Mur2Ac(oyl-L-Ala-gamma-D-Glu-L-Lys-D-Ala-D-Ala)](n)-di-trans,octa-cis-undecaprenyl diphosphate + beta-D-GlcNAc-(1-&gt;4)-Mur2Ac(oyl-L-Ala-gamma-D-Glu-L-Lys-D-Ala-D-Ala)-di-trans,octa-cis-undecaprenyl diphosphate = [GlcNAc-(1-&gt;4)-Mur2Ac(oyl-L-Ala-gamma-D-Glu-L-Lys-D-Ala-D-Ala)](n+1)-di-trans,octa-cis-undecaprenyl diphosphate + di-trans,octa-cis-undecaprenyl diphosphate + H(+)</text>
        <dbReference type="Rhea" id="RHEA:23708"/>
        <dbReference type="Rhea" id="RHEA-COMP:9602"/>
        <dbReference type="Rhea" id="RHEA-COMP:9603"/>
        <dbReference type="ChEBI" id="CHEBI:15378"/>
        <dbReference type="ChEBI" id="CHEBI:58405"/>
        <dbReference type="ChEBI" id="CHEBI:60033"/>
        <dbReference type="ChEBI" id="CHEBI:78435"/>
        <dbReference type="EC" id="2.4.99.28"/>
    </reaction>
</comment>
<keyword evidence="4" id="KW-0645">Protease</keyword>
<dbReference type="Gene3D" id="3.40.710.10">
    <property type="entry name" value="DD-peptidase/beta-lactamase superfamily"/>
    <property type="match status" value="1"/>
</dbReference>
<feature type="compositionally biased region" description="Pro residues" evidence="14">
    <location>
        <begin position="660"/>
        <end position="693"/>
    </location>
</feature>
<dbReference type="EMBL" id="CP031165">
    <property type="protein sequence ID" value="AXV08372.1"/>
    <property type="molecule type" value="Genomic_DNA"/>
</dbReference>
<feature type="domain" description="Glycosyl transferase family 51" evidence="17">
    <location>
        <begin position="57"/>
        <end position="230"/>
    </location>
</feature>
<keyword evidence="8" id="KW-0133">Cell shape</keyword>
<dbReference type="RefSeq" id="WP_164710727.1">
    <property type="nucleotide sequence ID" value="NZ_CP031165.1"/>
</dbReference>
<keyword evidence="7" id="KW-0378">Hydrolase</keyword>
<evidence type="ECO:0000256" key="14">
    <source>
        <dbReference type="SAM" id="MobiDB-lite"/>
    </source>
</evidence>
<dbReference type="FunFam" id="1.10.3810.10:FF:000001">
    <property type="entry name" value="Penicillin-binding protein 1A"/>
    <property type="match status" value="1"/>
</dbReference>
<evidence type="ECO:0000256" key="9">
    <source>
        <dbReference type="ARBA" id="ARBA00022984"/>
    </source>
</evidence>
<proteinExistence type="inferred from homology"/>
<evidence type="ECO:0000259" key="16">
    <source>
        <dbReference type="Pfam" id="PF00905"/>
    </source>
</evidence>